<name>A0A979G4E4_CHIPD</name>
<accession>A0A979G4E4</accession>
<dbReference type="KEGG" id="cpi:Cpin_3134"/>
<dbReference type="Pfam" id="PF08241">
    <property type="entry name" value="Methyltransf_11"/>
    <property type="match status" value="1"/>
</dbReference>
<dbReference type="Proteomes" id="UP000002215">
    <property type="component" value="Chromosome"/>
</dbReference>
<dbReference type="EMBL" id="CP001699">
    <property type="protein sequence ID" value="ACU60602.1"/>
    <property type="molecule type" value="Genomic_DNA"/>
</dbReference>
<dbReference type="SUPFAM" id="SSF53335">
    <property type="entry name" value="S-adenosyl-L-methionine-dependent methyltransferases"/>
    <property type="match status" value="1"/>
</dbReference>
<dbReference type="GO" id="GO:0032259">
    <property type="term" value="P:methylation"/>
    <property type="evidence" value="ECO:0007669"/>
    <property type="project" value="UniProtKB-KW"/>
</dbReference>
<evidence type="ECO:0000259" key="1">
    <source>
        <dbReference type="Pfam" id="PF08241"/>
    </source>
</evidence>
<protein>
    <submittedName>
        <fullName evidence="2">Methyltransferase type 11</fullName>
    </submittedName>
</protein>
<evidence type="ECO:0000313" key="2">
    <source>
        <dbReference type="EMBL" id="ACU60602.1"/>
    </source>
</evidence>
<proteinExistence type="predicted"/>
<dbReference type="AlphaFoldDB" id="A0A979G4E4"/>
<sequence>MFPFSSKLLRIENYFYFYQMPDRQIPYAFNPDIRYPAYLTRKALLNALTIYIPQLKGRLMDFGCGSKPYKSLFSVDEYIGVDYDSEGHPHDDEPVDVFYDGRHLPFPDQHFDAVFSTEVFEHVFNLEEILLEINRVMKSGGRILITCPFAICEHEEPNDYARYTQFALRSLFEKSGFKVLQIDKTGGNIETIMQLKITYVAKHILPVFRKIPVVRSLARLVVYSSMNLYAMVLAAILPRRKDLYLNNVLLCEKL</sequence>
<reference evidence="3" key="1">
    <citation type="submission" date="2009-08" db="EMBL/GenBank/DDBJ databases">
        <title>The complete genome of Chitinophaga pinensis DSM 2588.</title>
        <authorList>
            <consortium name="US DOE Joint Genome Institute (JGI-PGF)"/>
            <person name="Lucas S."/>
            <person name="Copeland A."/>
            <person name="Lapidus A."/>
            <person name="Glavina del Rio T."/>
            <person name="Dalin E."/>
            <person name="Tice H."/>
            <person name="Bruce D."/>
            <person name="Goodwin L."/>
            <person name="Pitluck S."/>
            <person name="Kyrpides N."/>
            <person name="Mavromatis K."/>
            <person name="Ivanova N."/>
            <person name="Mikhailova N."/>
            <person name="Sims D."/>
            <person name="Meinche L."/>
            <person name="Brettin T."/>
            <person name="Detter J.C."/>
            <person name="Han C."/>
            <person name="Larimer F."/>
            <person name="Land M."/>
            <person name="Hauser L."/>
            <person name="Markowitz V."/>
            <person name="Cheng J.-F."/>
            <person name="Hugenholtz P."/>
            <person name="Woyke T."/>
            <person name="Wu D."/>
            <person name="Spring S."/>
            <person name="Klenk H.-P."/>
            <person name="Eisen J.A."/>
        </authorList>
    </citation>
    <scope>NUCLEOTIDE SEQUENCE [LARGE SCALE GENOMIC DNA]</scope>
    <source>
        <strain evidence="3">ATCC 43595 / DSM 2588 / LMG 13176 / NBRC 15968 / NCIMB 11800 / UQM 2034</strain>
    </source>
</reference>
<reference evidence="2 3" key="2">
    <citation type="journal article" date="2010" name="Stand. Genomic Sci.">
        <title>Complete genome sequence of Chitinophaga pinensis type strain (UQM 2034).</title>
        <authorList>
            <person name="Glavina Del Rio T."/>
            <person name="Abt B."/>
            <person name="Spring S."/>
            <person name="Lapidus A."/>
            <person name="Nolan M."/>
            <person name="Tice H."/>
            <person name="Copeland A."/>
            <person name="Cheng J.F."/>
            <person name="Chen F."/>
            <person name="Bruce D."/>
            <person name="Goodwin L."/>
            <person name="Pitluck S."/>
            <person name="Ivanova N."/>
            <person name="Mavromatis K."/>
            <person name="Mikhailova N."/>
            <person name="Pati A."/>
            <person name="Chen A."/>
            <person name="Palaniappan K."/>
            <person name="Land M."/>
            <person name="Hauser L."/>
            <person name="Chang Y.J."/>
            <person name="Jeffries C.D."/>
            <person name="Chain P."/>
            <person name="Saunders E."/>
            <person name="Detter J.C."/>
            <person name="Brettin T."/>
            <person name="Rohde M."/>
            <person name="Goker M."/>
            <person name="Bristow J."/>
            <person name="Eisen J.A."/>
            <person name="Markowitz V."/>
            <person name="Hugenholtz P."/>
            <person name="Kyrpides N.C."/>
            <person name="Klenk H.P."/>
            <person name="Lucas S."/>
        </authorList>
    </citation>
    <scope>NUCLEOTIDE SEQUENCE [LARGE SCALE GENOMIC DNA]</scope>
    <source>
        <strain evidence="3">ATCC 43595 / DSM 2588 / LMG 13176 / NBRC 15968 / NCIMB 11800 / UQM 2034</strain>
    </source>
</reference>
<dbReference type="GO" id="GO:0008757">
    <property type="term" value="F:S-adenosylmethionine-dependent methyltransferase activity"/>
    <property type="evidence" value="ECO:0007669"/>
    <property type="project" value="InterPro"/>
</dbReference>
<keyword evidence="2" id="KW-0808">Transferase</keyword>
<gene>
    <name evidence="2" type="ordered locus">Cpin_3134</name>
</gene>
<dbReference type="CDD" id="cd02440">
    <property type="entry name" value="AdoMet_MTases"/>
    <property type="match status" value="1"/>
</dbReference>
<dbReference type="Gene3D" id="3.40.50.150">
    <property type="entry name" value="Vaccinia Virus protein VP39"/>
    <property type="match status" value="1"/>
</dbReference>
<feature type="domain" description="Methyltransferase type 11" evidence="1">
    <location>
        <begin position="61"/>
        <end position="145"/>
    </location>
</feature>
<dbReference type="InterPro" id="IPR029063">
    <property type="entry name" value="SAM-dependent_MTases_sf"/>
</dbReference>
<evidence type="ECO:0000313" key="3">
    <source>
        <dbReference type="Proteomes" id="UP000002215"/>
    </source>
</evidence>
<keyword evidence="2" id="KW-0489">Methyltransferase</keyword>
<organism evidence="2 3">
    <name type="scientific">Chitinophaga pinensis (strain ATCC 43595 / DSM 2588 / LMG 13176 / NBRC 15968 / NCIMB 11800 / UQM 2034)</name>
    <dbReference type="NCBI Taxonomy" id="485918"/>
    <lineage>
        <taxon>Bacteria</taxon>
        <taxon>Pseudomonadati</taxon>
        <taxon>Bacteroidota</taxon>
        <taxon>Chitinophagia</taxon>
        <taxon>Chitinophagales</taxon>
        <taxon>Chitinophagaceae</taxon>
        <taxon>Chitinophaga</taxon>
    </lineage>
</organism>
<dbReference type="InterPro" id="IPR013216">
    <property type="entry name" value="Methyltransf_11"/>
</dbReference>